<dbReference type="RefSeq" id="WP_178362440.1">
    <property type="nucleotide sequence ID" value="NZ_FQUT01000003.1"/>
</dbReference>
<protein>
    <submittedName>
        <fullName evidence="1">Uncharacterized protein</fullName>
    </submittedName>
</protein>
<organism evidence="1 2">
    <name type="scientific">Chryseobacterium arachidis</name>
    <dbReference type="NCBI Taxonomy" id="1416778"/>
    <lineage>
        <taxon>Bacteria</taxon>
        <taxon>Pseudomonadati</taxon>
        <taxon>Bacteroidota</taxon>
        <taxon>Flavobacteriia</taxon>
        <taxon>Flavobacteriales</taxon>
        <taxon>Weeksellaceae</taxon>
        <taxon>Chryseobacterium group</taxon>
        <taxon>Chryseobacterium</taxon>
    </lineage>
</organism>
<gene>
    <name evidence="1" type="ORF">SAMN05443633_103255</name>
</gene>
<keyword evidence="2" id="KW-1185">Reference proteome</keyword>
<dbReference type="EMBL" id="FQUT01000003">
    <property type="protein sequence ID" value="SHF21027.1"/>
    <property type="molecule type" value="Genomic_DNA"/>
</dbReference>
<dbReference type="Proteomes" id="UP000184518">
    <property type="component" value="Unassembled WGS sequence"/>
</dbReference>
<accession>A0A1M4ZT72</accession>
<dbReference type="AlphaFoldDB" id="A0A1M4ZT72"/>
<sequence length="55" mass="6592">MSKAKEIKKIPIEEVIEYFRSEGTELSKEEAELIMEFLYNLTLMVIKKYFDTDQK</sequence>
<reference evidence="2" key="1">
    <citation type="submission" date="2016-11" db="EMBL/GenBank/DDBJ databases">
        <authorList>
            <person name="Varghese N."/>
            <person name="Submissions S."/>
        </authorList>
    </citation>
    <scope>NUCLEOTIDE SEQUENCE [LARGE SCALE GENOMIC DNA]</scope>
    <source>
        <strain evidence="2">DSM 27619</strain>
    </source>
</reference>
<evidence type="ECO:0000313" key="2">
    <source>
        <dbReference type="Proteomes" id="UP000184518"/>
    </source>
</evidence>
<proteinExistence type="predicted"/>
<evidence type="ECO:0000313" key="1">
    <source>
        <dbReference type="EMBL" id="SHF21027.1"/>
    </source>
</evidence>
<name>A0A1M4ZT72_9FLAO</name>
<dbReference type="STRING" id="1416778.SAMN05443633_103255"/>